<name>A0A0M0BT99_9ARCH</name>
<feature type="transmembrane region" description="Helical" evidence="5">
    <location>
        <begin position="21"/>
        <end position="43"/>
    </location>
</feature>
<protein>
    <recommendedName>
        <fullName evidence="6">ABC transmembrane type-2 domain-containing protein</fullName>
    </recommendedName>
</protein>
<proteinExistence type="predicted"/>
<dbReference type="Gene3D" id="3.40.1710.10">
    <property type="entry name" value="abc type-2 transporter like domain"/>
    <property type="match status" value="1"/>
</dbReference>
<feature type="transmembrane region" description="Helical" evidence="5">
    <location>
        <begin position="346"/>
        <end position="368"/>
    </location>
</feature>
<dbReference type="EMBL" id="LFWU01000094">
    <property type="protein sequence ID" value="KON31674.1"/>
    <property type="molecule type" value="Genomic_DNA"/>
</dbReference>
<comment type="subcellular location">
    <subcellularLocation>
        <location evidence="1">Membrane</location>
        <topology evidence="1">Multi-pass membrane protein</topology>
    </subcellularLocation>
</comment>
<sequence length="373" mass="41112">MASLRRIASDFRVFGRGYLRNKFGLFFGLIFPVMLILIFGAIFSGNSSETINVYVQNQDNGPFSTPQMDVATAFINTLNSSGTVLLVPVNESEIFSNFLAEHSASDGIVIPKGFSESYLAGQQVNVTVYGNPTASTSGIVSGTVYGVITQFNLKYYNPNASSIISMTSTTVNTEQTKYVDFLIPGLIGFSILVSPMFSLVNISSEYKKTKLFKQLSLTPLTKMEWLASKVIWYITLTVASFLLMALVGIFVFDAHITLTIWLIPFLILGPMLFSSLGMLVGTVTKNPETAGIIGNIVTFPMMFLAGTFFPISSMPQYLQNIAQVLPLYYIIEGLNNVMVYENYNGAIVDLAVVTVITVIIFLSAIRVFKWRED</sequence>
<comment type="caution">
    <text evidence="7">The sequence shown here is derived from an EMBL/GenBank/DDBJ whole genome shotgun (WGS) entry which is preliminary data.</text>
</comment>
<gene>
    <name evidence="7" type="ORF">AC477_04005</name>
</gene>
<dbReference type="InterPro" id="IPR013525">
    <property type="entry name" value="ABC2_TM"/>
</dbReference>
<dbReference type="PROSITE" id="PS51012">
    <property type="entry name" value="ABC_TM2"/>
    <property type="match status" value="1"/>
</dbReference>
<dbReference type="InterPro" id="IPR052902">
    <property type="entry name" value="ABC-2_transporter"/>
</dbReference>
<keyword evidence="4 5" id="KW-0472">Membrane</keyword>
<evidence type="ECO:0000256" key="3">
    <source>
        <dbReference type="ARBA" id="ARBA00022989"/>
    </source>
</evidence>
<evidence type="ECO:0000259" key="6">
    <source>
        <dbReference type="PROSITE" id="PS51012"/>
    </source>
</evidence>
<evidence type="ECO:0000313" key="8">
    <source>
        <dbReference type="Proteomes" id="UP000037237"/>
    </source>
</evidence>
<keyword evidence="3 5" id="KW-1133">Transmembrane helix</keyword>
<organism evidence="7 8">
    <name type="scientific">miscellaneous Crenarchaeota group-1 archaeon SG8-32-1</name>
    <dbReference type="NCBI Taxonomy" id="1685124"/>
    <lineage>
        <taxon>Archaea</taxon>
        <taxon>Candidatus Bathyarchaeota</taxon>
        <taxon>MCG-1</taxon>
    </lineage>
</organism>
<evidence type="ECO:0000256" key="1">
    <source>
        <dbReference type="ARBA" id="ARBA00004141"/>
    </source>
</evidence>
<feature type="transmembrane region" description="Helical" evidence="5">
    <location>
        <begin position="181"/>
        <end position="202"/>
    </location>
</feature>
<dbReference type="PANTHER" id="PTHR43027:SF1">
    <property type="entry name" value="DOXORUBICIN RESISTANCE ABC TRANSPORTER PERMEASE PROTEIN DRRC-RELATED"/>
    <property type="match status" value="1"/>
</dbReference>
<evidence type="ECO:0000256" key="2">
    <source>
        <dbReference type="ARBA" id="ARBA00022692"/>
    </source>
</evidence>
<dbReference type="Proteomes" id="UP000037237">
    <property type="component" value="Unassembled WGS sequence"/>
</dbReference>
<dbReference type="PANTHER" id="PTHR43027">
    <property type="entry name" value="DOXORUBICIN RESISTANCE ABC TRANSPORTER PERMEASE PROTEIN DRRC-RELATED"/>
    <property type="match status" value="1"/>
</dbReference>
<dbReference type="GO" id="GO:0140359">
    <property type="term" value="F:ABC-type transporter activity"/>
    <property type="evidence" value="ECO:0007669"/>
    <property type="project" value="InterPro"/>
</dbReference>
<reference evidence="7 8" key="1">
    <citation type="submission" date="2015-06" db="EMBL/GenBank/DDBJ databases">
        <title>New insights into the roles of widespread benthic archaea in carbon and nitrogen cycling.</title>
        <authorList>
            <person name="Lazar C.S."/>
            <person name="Baker B.J."/>
            <person name="Seitz K.W."/>
            <person name="Hyde A.S."/>
            <person name="Dick G.J."/>
            <person name="Hinrichs K.-U."/>
            <person name="Teske A.P."/>
        </authorList>
    </citation>
    <scope>NUCLEOTIDE SEQUENCE [LARGE SCALE GENOMIC DNA]</scope>
    <source>
        <strain evidence="7">SG8-32-1</strain>
    </source>
</reference>
<dbReference type="InterPro" id="IPR047817">
    <property type="entry name" value="ABC2_TM_bact-type"/>
</dbReference>
<feature type="transmembrane region" description="Helical" evidence="5">
    <location>
        <begin position="292"/>
        <end position="311"/>
    </location>
</feature>
<evidence type="ECO:0000256" key="4">
    <source>
        <dbReference type="ARBA" id="ARBA00023136"/>
    </source>
</evidence>
<feature type="transmembrane region" description="Helical" evidence="5">
    <location>
        <begin position="230"/>
        <end position="252"/>
    </location>
</feature>
<feature type="transmembrane region" description="Helical" evidence="5">
    <location>
        <begin position="258"/>
        <end position="280"/>
    </location>
</feature>
<evidence type="ECO:0000256" key="5">
    <source>
        <dbReference type="SAM" id="Phobius"/>
    </source>
</evidence>
<keyword evidence="2 5" id="KW-0812">Transmembrane</keyword>
<accession>A0A0M0BT99</accession>
<dbReference type="PRINTS" id="PR00164">
    <property type="entry name" value="ABC2TRNSPORT"/>
</dbReference>
<dbReference type="InterPro" id="IPR000412">
    <property type="entry name" value="ABC_2_transport"/>
</dbReference>
<dbReference type="GO" id="GO:0043190">
    <property type="term" value="C:ATP-binding cassette (ABC) transporter complex"/>
    <property type="evidence" value="ECO:0007669"/>
    <property type="project" value="InterPro"/>
</dbReference>
<evidence type="ECO:0000313" key="7">
    <source>
        <dbReference type="EMBL" id="KON31674.1"/>
    </source>
</evidence>
<dbReference type="AlphaFoldDB" id="A0A0M0BT99"/>
<feature type="domain" description="ABC transmembrane type-2" evidence="6">
    <location>
        <begin position="141"/>
        <end position="371"/>
    </location>
</feature>
<dbReference type="Pfam" id="PF12698">
    <property type="entry name" value="ABC2_membrane_3"/>
    <property type="match status" value="1"/>
</dbReference>